<reference evidence="4 5" key="1">
    <citation type="submission" date="2020-10" db="EMBL/GenBank/DDBJ databases">
        <title>Sequencing the genomes of 1000 actinobacteria strains.</title>
        <authorList>
            <person name="Klenk H.-P."/>
        </authorList>
    </citation>
    <scope>NUCLEOTIDE SEQUENCE [LARGE SCALE GENOMIC DNA]</scope>
    <source>
        <strain evidence="4 5">DSM 46744</strain>
    </source>
</reference>
<evidence type="ECO:0000256" key="2">
    <source>
        <dbReference type="SAM" id="MobiDB-lite"/>
    </source>
</evidence>
<dbReference type="PANTHER" id="PTHR43081">
    <property type="entry name" value="ADENYLATE CYCLASE, TERMINAL-DIFFERENTIATION SPECIFIC-RELATED"/>
    <property type="match status" value="1"/>
</dbReference>
<protein>
    <submittedName>
        <fullName evidence="4">Class 3 adenylate cyclase/cold shock CspA family protein</fullName>
    </submittedName>
</protein>
<feature type="compositionally biased region" description="Low complexity" evidence="2">
    <location>
        <begin position="240"/>
        <end position="249"/>
    </location>
</feature>
<dbReference type="EMBL" id="JADBDZ010000001">
    <property type="protein sequence ID" value="MBE1536712.1"/>
    <property type="molecule type" value="Genomic_DNA"/>
</dbReference>
<sequence>MATQLREAFADSQSREARTVLFIDQVGSTAMKEQQPEAVWLPSLGFLYDTVTEIVAQADPEAEIKYLGDGIMITFDGDRATDAVNVAVQVQEAINDANQGRTGAKGTIDFSCSVGIGTGSVVAFLTPTGGRDYVGTVVDKARRLCDAASPKAIFVDRATASAANVMRIVSRLGDALGRAPEQYQGDVQRAPLKGFDQPVEYYEILWDQQLYGLKSETVTKSADRMRPAAVGGSGTDRGPAARPAPKAVKPVKTIEERHVGEVTCWKPEAGFGFVREVRTGEDFYFRANHMVYPEDAGETLTVGAEVVFVASGRGDGPKKRNAVGILVVGDYAEGRLKLPDGKAHGWLWVRDGAGNGHHVFTPRSAVQGFATGTLLSFKVAANEKGGLAKEIEIPTEEEAAA</sequence>
<dbReference type="Pfam" id="PF00211">
    <property type="entry name" value="Guanylate_cyc"/>
    <property type="match status" value="1"/>
</dbReference>
<accession>A0ABR9K1J0</accession>
<feature type="domain" description="Guanylate cyclase" evidence="3">
    <location>
        <begin position="19"/>
        <end position="145"/>
    </location>
</feature>
<dbReference type="Proteomes" id="UP000627838">
    <property type="component" value="Unassembled WGS sequence"/>
</dbReference>
<dbReference type="SUPFAM" id="SSF55073">
    <property type="entry name" value="Nucleotide cyclase"/>
    <property type="match status" value="1"/>
</dbReference>
<dbReference type="Gene3D" id="3.30.70.1230">
    <property type="entry name" value="Nucleotide cyclase"/>
    <property type="match status" value="1"/>
</dbReference>
<dbReference type="PANTHER" id="PTHR43081:SF1">
    <property type="entry name" value="ADENYLATE CYCLASE, TERMINAL-DIFFERENTIATION SPECIFIC"/>
    <property type="match status" value="1"/>
</dbReference>
<comment type="similarity">
    <text evidence="1">Belongs to the adenylyl cyclase class-3 family.</text>
</comment>
<evidence type="ECO:0000313" key="4">
    <source>
        <dbReference type="EMBL" id="MBE1536712.1"/>
    </source>
</evidence>
<dbReference type="InterPro" id="IPR012340">
    <property type="entry name" value="NA-bd_OB-fold"/>
</dbReference>
<dbReference type="Gene3D" id="2.40.50.140">
    <property type="entry name" value="Nucleic acid-binding proteins"/>
    <property type="match status" value="1"/>
</dbReference>
<gene>
    <name evidence="4" type="ORF">H4W34_006545</name>
</gene>
<dbReference type="InterPro" id="IPR050697">
    <property type="entry name" value="Adenylyl/Guanylyl_Cyclase_3/4"/>
</dbReference>
<organism evidence="4 5">
    <name type="scientific">Actinomadura algeriensis</name>
    <dbReference type="NCBI Taxonomy" id="1679523"/>
    <lineage>
        <taxon>Bacteria</taxon>
        <taxon>Bacillati</taxon>
        <taxon>Actinomycetota</taxon>
        <taxon>Actinomycetes</taxon>
        <taxon>Streptosporangiales</taxon>
        <taxon>Thermomonosporaceae</taxon>
        <taxon>Actinomadura</taxon>
    </lineage>
</organism>
<dbReference type="CDD" id="cd07302">
    <property type="entry name" value="CHD"/>
    <property type="match status" value="1"/>
</dbReference>
<evidence type="ECO:0000313" key="5">
    <source>
        <dbReference type="Proteomes" id="UP000627838"/>
    </source>
</evidence>
<evidence type="ECO:0000259" key="3">
    <source>
        <dbReference type="PROSITE" id="PS50125"/>
    </source>
</evidence>
<dbReference type="InterPro" id="IPR001054">
    <property type="entry name" value="A/G_cyclase"/>
</dbReference>
<feature type="region of interest" description="Disordered" evidence="2">
    <location>
        <begin position="224"/>
        <end position="249"/>
    </location>
</feature>
<keyword evidence="5" id="KW-1185">Reference proteome</keyword>
<comment type="caution">
    <text evidence="4">The sequence shown here is derived from an EMBL/GenBank/DDBJ whole genome shotgun (WGS) entry which is preliminary data.</text>
</comment>
<name>A0ABR9K1J0_9ACTN</name>
<proteinExistence type="inferred from homology"/>
<evidence type="ECO:0000256" key="1">
    <source>
        <dbReference type="ARBA" id="ARBA00005381"/>
    </source>
</evidence>
<dbReference type="RefSeq" id="WP_192762714.1">
    <property type="nucleotide sequence ID" value="NZ_JADBDZ010000001.1"/>
</dbReference>
<dbReference type="InterPro" id="IPR029787">
    <property type="entry name" value="Nucleotide_cyclase"/>
</dbReference>
<dbReference type="PROSITE" id="PS50125">
    <property type="entry name" value="GUANYLATE_CYCLASE_2"/>
    <property type="match status" value="1"/>
</dbReference>
<dbReference type="SUPFAM" id="SSF50249">
    <property type="entry name" value="Nucleic acid-binding proteins"/>
    <property type="match status" value="1"/>
</dbReference>